<sequence length="319" mass="37119">MTHSILRRFTTRMYYKFRYNNPIAEYIKSATEKHVIAKWKAKVETAAISIDSCEETIKNIVDNKKSISRFGDGELRLLRPGEQLYFQDRDELMVSKLREALNSNLPNLIIGLNEGIIQENGLLKQKVKNWWIVYLKDHGLQLIDLLPKNRRYGNANITRFYIDYTDSQYSLRISEMLKNIWNRKDILIVEGEFSRLGVGNDLFENARSLHRILCPVKNAFSRYDEILEACKEYGKEKLLILALGPTATVLAYDLAKEHYWALDMGHVDVEYMWMKMRATGRVSLRGKAVAESKDRDSADYSLSKSDQQEYNSSIVKRIL</sequence>
<evidence type="ECO:0000259" key="1">
    <source>
        <dbReference type="Pfam" id="PF08759"/>
    </source>
</evidence>
<dbReference type="EMBL" id="RJUG01000003">
    <property type="protein sequence ID" value="ROI09234.1"/>
    <property type="molecule type" value="Genomic_DNA"/>
</dbReference>
<feature type="domain" description="Glycosyltransferase GT-D fold" evidence="1">
    <location>
        <begin position="67"/>
        <end position="291"/>
    </location>
</feature>
<dbReference type="InterPro" id="IPR014869">
    <property type="entry name" value="GT-D"/>
</dbReference>
<gene>
    <name evidence="2" type="ORF">EGI11_07420</name>
</gene>
<evidence type="ECO:0000313" key="3">
    <source>
        <dbReference type="Proteomes" id="UP000270224"/>
    </source>
</evidence>
<organism evidence="2 3">
    <name type="scientific">Kaistella daneshvariae</name>
    <dbReference type="NCBI Taxonomy" id="2487074"/>
    <lineage>
        <taxon>Bacteria</taxon>
        <taxon>Pseudomonadati</taxon>
        <taxon>Bacteroidota</taxon>
        <taxon>Flavobacteriia</taxon>
        <taxon>Flavobacteriales</taxon>
        <taxon>Weeksellaceae</taxon>
        <taxon>Chryseobacterium group</taxon>
        <taxon>Kaistella</taxon>
    </lineage>
</organism>
<proteinExistence type="predicted"/>
<dbReference type="AlphaFoldDB" id="A0A3N0WVZ6"/>
<dbReference type="Proteomes" id="UP000270224">
    <property type="component" value="Unassembled WGS sequence"/>
</dbReference>
<protein>
    <submittedName>
        <fullName evidence="2">DUF1792 domain-containing protein</fullName>
    </submittedName>
</protein>
<comment type="caution">
    <text evidence="2">The sequence shown here is derived from an EMBL/GenBank/DDBJ whole genome shotgun (WGS) entry which is preliminary data.</text>
</comment>
<evidence type="ECO:0000313" key="2">
    <source>
        <dbReference type="EMBL" id="ROI09234.1"/>
    </source>
</evidence>
<dbReference type="OrthoDB" id="796510at2"/>
<dbReference type="Pfam" id="PF08759">
    <property type="entry name" value="GT-D"/>
    <property type="match status" value="1"/>
</dbReference>
<accession>A0A3N0WVZ6</accession>
<reference evidence="3" key="2">
    <citation type="submission" date="2018-11" db="EMBL/GenBank/DDBJ databases">
        <title>Proposal to divide the Flavobacteriaceae and reorganize its genera based on Amino Acid Identity values calculated from whole genome sequences.</title>
        <authorList>
            <person name="Nicholson A.C."/>
            <person name="Gulvik C.A."/>
            <person name="Whitney A.M."/>
            <person name="Humrighouse B.W."/>
            <person name="Bell M."/>
            <person name="Holmens B."/>
            <person name="Steigerwalt A."/>
            <person name="Villarma A."/>
            <person name="Sheth M."/>
            <person name="Batra D."/>
            <person name="Pryor J."/>
            <person name="Bernardet J.-F."/>
            <person name="Hugo C."/>
            <person name="Kampfer P."/>
            <person name="Newman J."/>
            <person name="Mcquiston J.R."/>
        </authorList>
    </citation>
    <scope>NUCLEOTIDE SEQUENCE [LARGE SCALE GENOMIC DNA]</scope>
    <source>
        <strain evidence="3">H3056</strain>
    </source>
</reference>
<reference evidence="3" key="1">
    <citation type="submission" date="2018-11" db="EMBL/GenBank/DDBJ databases">
        <title>Proposal to divide the Flavobacteriaceae and reorganize its genera based on Amino Acid Identity values calculated from whole genome sequences.</title>
        <authorList>
            <person name="Nicholson A.C."/>
            <person name="Gulvik C.A."/>
            <person name="Whitney A.M."/>
            <person name="Humrighouse B.W."/>
            <person name="Bell M."/>
            <person name="Holmes B."/>
            <person name="Steigerwalt A."/>
            <person name="Villarma A."/>
            <person name="Sheth M."/>
            <person name="Batra D."/>
            <person name="Pryor J."/>
            <person name="Bernardet J.-F."/>
            <person name="Hugo C."/>
            <person name="Kampfer P."/>
            <person name="Newman J."/>
            <person name="Mcquiston J.R."/>
        </authorList>
    </citation>
    <scope>NUCLEOTIDE SEQUENCE [LARGE SCALE GENOMIC DNA]</scope>
    <source>
        <strain evidence="3">H3056</strain>
    </source>
</reference>
<name>A0A3N0WVZ6_9FLAO</name>